<evidence type="ECO:0000313" key="3">
    <source>
        <dbReference type="Proteomes" id="UP000321222"/>
    </source>
</evidence>
<keyword evidence="1" id="KW-0732">Signal</keyword>
<feature type="signal peptide" evidence="1">
    <location>
        <begin position="1"/>
        <end position="18"/>
    </location>
</feature>
<evidence type="ECO:0000313" key="2">
    <source>
        <dbReference type="EMBL" id="QEE50045.1"/>
    </source>
</evidence>
<dbReference type="OrthoDB" id="9937274at2"/>
<dbReference type="EMBL" id="CP042831">
    <property type="protein sequence ID" value="QEE50045.1"/>
    <property type="molecule type" value="Genomic_DNA"/>
</dbReference>
<feature type="chain" id="PRO_5022837095" evidence="1">
    <location>
        <begin position="19"/>
        <end position="154"/>
    </location>
</feature>
<dbReference type="RefSeq" id="WP_147583535.1">
    <property type="nucleotide sequence ID" value="NZ_CP042831.1"/>
</dbReference>
<reference evidence="2 3" key="1">
    <citation type="submission" date="2019-08" db="EMBL/GenBank/DDBJ databases">
        <title>Flavobacterium alkalisoli sp. nov., isolated from rhizosphere soil of Suaeda salsa.</title>
        <authorList>
            <person name="Sun J.-Q."/>
            <person name="Xu L."/>
        </authorList>
    </citation>
    <scope>NUCLEOTIDE SEQUENCE [LARGE SCALE GENOMIC DNA]</scope>
    <source>
        <strain evidence="2 3">XS-5</strain>
    </source>
</reference>
<proteinExistence type="predicted"/>
<name>A0A5B9FSX4_9FLAO</name>
<protein>
    <submittedName>
        <fullName evidence="2">Uncharacterized protein</fullName>
    </submittedName>
</protein>
<keyword evidence="3" id="KW-1185">Reference proteome</keyword>
<dbReference type="KEGG" id="fak:FUA48_10765"/>
<dbReference type="Proteomes" id="UP000321222">
    <property type="component" value="Chromosome"/>
</dbReference>
<dbReference type="AlphaFoldDB" id="A0A5B9FSX4"/>
<gene>
    <name evidence="2" type="ORF">FUA48_10765</name>
</gene>
<organism evidence="2 3">
    <name type="scientific">Flavobacterium alkalisoli</name>
    <dbReference type="NCBI Taxonomy" id="2602769"/>
    <lineage>
        <taxon>Bacteria</taxon>
        <taxon>Pseudomonadati</taxon>
        <taxon>Bacteroidota</taxon>
        <taxon>Flavobacteriia</taxon>
        <taxon>Flavobacteriales</taxon>
        <taxon>Flavobacteriaceae</taxon>
        <taxon>Flavobacterium</taxon>
    </lineage>
</organism>
<accession>A0A5B9FSX4</accession>
<evidence type="ECO:0000256" key="1">
    <source>
        <dbReference type="SAM" id="SignalP"/>
    </source>
</evidence>
<sequence>MKHIALLLLLFISLTCYSQSFTFKHMGDQDKPMPSIEISVTPKDGTKKNIEKELSKSMEFYYTYYVDTKTFAMISLYITDYKVNREDIFSAELPYGTYNVSYTSPDTKHYNSLYLLGALKSKPFFTGLLPYLKDYKELDEAVNQVIKRLSVTKS</sequence>